<comment type="caution">
    <text evidence="2">The sequence shown here is derived from an EMBL/GenBank/DDBJ whole genome shotgun (WGS) entry which is preliminary data.</text>
</comment>
<dbReference type="OrthoDB" id="823957at2"/>
<evidence type="ECO:0000256" key="1">
    <source>
        <dbReference type="SAM" id="SignalP"/>
    </source>
</evidence>
<protein>
    <submittedName>
        <fullName evidence="2">Uncharacterized protein</fullName>
    </submittedName>
</protein>
<feature type="chain" id="PRO_5022902600" evidence="1">
    <location>
        <begin position="26"/>
        <end position="303"/>
    </location>
</feature>
<reference evidence="2 3" key="1">
    <citation type="submission" date="2019-08" db="EMBL/GenBank/DDBJ databases">
        <title>Genomes sequence of Algoriphagus aquimarinus ACAM450.</title>
        <authorList>
            <person name="Bowman J.P."/>
        </authorList>
    </citation>
    <scope>NUCLEOTIDE SEQUENCE [LARGE SCALE GENOMIC DNA]</scope>
    <source>
        <strain evidence="2 3">ACAM 450</strain>
    </source>
</reference>
<gene>
    <name evidence="2" type="ORF">ESV85_01285</name>
</gene>
<evidence type="ECO:0000313" key="3">
    <source>
        <dbReference type="Proteomes" id="UP000321935"/>
    </source>
</evidence>
<dbReference type="PROSITE" id="PS51257">
    <property type="entry name" value="PROKAR_LIPOPROTEIN"/>
    <property type="match status" value="1"/>
</dbReference>
<evidence type="ECO:0000313" key="2">
    <source>
        <dbReference type="EMBL" id="TXE14221.1"/>
    </source>
</evidence>
<keyword evidence="1" id="KW-0732">Signal</keyword>
<accession>A0A5C7B0D5</accession>
<dbReference type="RefSeq" id="WP_146914426.1">
    <property type="nucleotide sequence ID" value="NZ_VORW01000001.1"/>
</dbReference>
<dbReference type="Proteomes" id="UP000321935">
    <property type="component" value="Unassembled WGS sequence"/>
</dbReference>
<proteinExistence type="predicted"/>
<feature type="signal peptide" evidence="1">
    <location>
        <begin position="1"/>
        <end position="25"/>
    </location>
</feature>
<sequence>MKIFTTKMLALVTSVLLLGACSQMATYENEDLLSNQEVAAKNGFNLTPYGTGGNENAALLSCAECIEVPEVATSVVSKTAGPTTTNYGDLSVWNTETDLVVTYAFYGTDGADGSSITIGSTVYSWVKDGAVSAGISDVVVSTNGKIRSYKVTHPLNVKTACTSYSVSFASNGGPGGSLSKSTSYAIYEYCSEDCEESFSYVDNGDNAAYVFTYIPSEDMSAAALVFTFAQGVAASATGLDGWATNGSTRQITMDLVACQEYTWTVDLTPDCSGSSANSNVWTDFKVNTVSKKGTLSNITESCN</sequence>
<name>A0A5C7B0D5_9BACT</name>
<dbReference type="AlphaFoldDB" id="A0A5C7B0D5"/>
<organism evidence="2 3">
    <name type="scientific">Algoriphagus aquimarinus</name>
    <dbReference type="NCBI Taxonomy" id="237018"/>
    <lineage>
        <taxon>Bacteria</taxon>
        <taxon>Pseudomonadati</taxon>
        <taxon>Bacteroidota</taxon>
        <taxon>Cytophagia</taxon>
        <taxon>Cytophagales</taxon>
        <taxon>Cyclobacteriaceae</taxon>
        <taxon>Algoriphagus</taxon>
    </lineage>
</organism>
<dbReference type="EMBL" id="VORW01000001">
    <property type="protein sequence ID" value="TXE14221.1"/>
    <property type="molecule type" value="Genomic_DNA"/>
</dbReference>